<dbReference type="Gene3D" id="3.50.50.60">
    <property type="entry name" value="FAD/NAD(P)-binding domain"/>
    <property type="match status" value="1"/>
</dbReference>
<dbReference type="InterPro" id="IPR036188">
    <property type="entry name" value="FAD/NAD-bd_sf"/>
</dbReference>
<name>A0ABP3MRD0_9BURK</name>
<evidence type="ECO:0000256" key="4">
    <source>
        <dbReference type="ARBA" id="ARBA00022827"/>
    </source>
</evidence>
<dbReference type="Gene3D" id="3.30.560.10">
    <property type="entry name" value="Glucose Oxidase, domain 3"/>
    <property type="match status" value="1"/>
</dbReference>
<keyword evidence="4 5" id="KW-0274">FAD</keyword>
<sequence>MFAESLPRDAQFDYIVCGAGSAGCIVAERLSADPSNQVLLLEAGGRDNDINVKVPLMVVNLINNPEVTWPYMTEPQVHLNGKPQRWTRGRVIGGSGAINGNLFARGDPAEYDHWRDLGCTGWGYADLLPVFMRMEDFPEGDPAVRGRGGPIHCTRLDKFDPLSDAFIQACRQAGYRELADYNDGSYEGVFYLQYTTRRGLRNNSAAGYLRPARRRPNLTVLTRAMVARVLFEGTRAIGVEYLAAGERRRATARREVVLSAGPLASPQLLELSGIGNQDILRKHGVRPIHHLPGVGENLRDHPNTRLTFECAQPITVNDVLRSPLRKLREGLRFILRREGLLSICSATAQMNYRSRPDLKQADLVLRLQPLSGGDRYARTPTTGMDMFPGFTFGVTTLQPKSVGALHIQSPDPTRQASMDPRYLSHEDDAQLFLRGMRISRGIAGMEALKPLVVRETRPGPGVVDDRDMLAYVRETLQTSWHMVGTCKMGVDPMSVVDPRLRVHGVQGLRVIDSSICPTLPSSGTNVPTMAIAEKGAEMLLEDGNRHRT</sequence>
<keyword evidence="9" id="KW-1185">Reference proteome</keyword>
<comment type="caution">
    <text evidence="8">The sequence shown here is derived from an EMBL/GenBank/DDBJ whole genome shotgun (WGS) entry which is preliminary data.</text>
</comment>
<proteinExistence type="inferred from homology"/>
<dbReference type="InterPro" id="IPR000172">
    <property type="entry name" value="GMC_OxRdtase_N"/>
</dbReference>
<evidence type="ECO:0000259" key="6">
    <source>
        <dbReference type="PROSITE" id="PS00623"/>
    </source>
</evidence>
<accession>A0ABP3MRD0</accession>
<evidence type="ECO:0000259" key="7">
    <source>
        <dbReference type="PROSITE" id="PS00624"/>
    </source>
</evidence>
<evidence type="ECO:0000256" key="3">
    <source>
        <dbReference type="ARBA" id="ARBA00022630"/>
    </source>
</evidence>
<evidence type="ECO:0000256" key="5">
    <source>
        <dbReference type="RuleBase" id="RU003968"/>
    </source>
</evidence>
<dbReference type="PROSITE" id="PS00623">
    <property type="entry name" value="GMC_OXRED_1"/>
    <property type="match status" value="1"/>
</dbReference>
<feature type="domain" description="Glucose-methanol-choline oxidoreductase N-terminal" evidence="6">
    <location>
        <begin position="89"/>
        <end position="112"/>
    </location>
</feature>
<dbReference type="InterPro" id="IPR012132">
    <property type="entry name" value="GMC_OxRdtase"/>
</dbReference>
<dbReference type="PIRSF" id="PIRSF000137">
    <property type="entry name" value="Alcohol_oxidase"/>
    <property type="match status" value="1"/>
</dbReference>
<dbReference type="SUPFAM" id="SSF54373">
    <property type="entry name" value="FAD-linked reductases, C-terminal domain"/>
    <property type="match status" value="1"/>
</dbReference>
<protein>
    <submittedName>
        <fullName evidence="8">GMC family oxidoreductase</fullName>
    </submittedName>
</protein>
<dbReference type="Proteomes" id="UP001501706">
    <property type="component" value="Unassembled WGS sequence"/>
</dbReference>
<dbReference type="PANTHER" id="PTHR11552">
    <property type="entry name" value="GLUCOSE-METHANOL-CHOLINE GMC OXIDOREDUCTASE"/>
    <property type="match status" value="1"/>
</dbReference>
<evidence type="ECO:0000256" key="2">
    <source>
        <dbReference type="ARBA" id="ARBA00010790"/>
    </source>
</evidence>
<dbReference type="PANTHER" id="PTHR11552:SF147">
    <property type="entry name" value="CHOLINE DEHYDROGENASE, MITOCHONDRIAL"/>
    <property type="match status" value="1"/>
</dbReference>
<evidence type="ECO:0000313" key="8">
    <source>
        <dbReference type="EMBL" id="GAA0523429.1"/>
    </source>
</evidence>
<reference evidence="9" key="1">
    <citation type="journal article" date="2019" name="Int. J. Syst. Evol. Microbiol.">
        <title>The Global Catalogue of Microorganisms (GCM) 10K type strain sequencing project: providing services to taxonomists for standard genome sequencing and annotation.</title>
        <authorList>
            <consortium name="The Broad Institute Genomics Platform"/>
            <consortium name="The Broad Institute Genome Sequencing Center for Infectious Disease"/>
            <person name="Wu L."/>
            <person name="Ma J."/>
        </authorList>
    </citation>
    <scope>NUCLEOTIDE SEQUENCE [LARGE SCALE GENOMIC DNA]</scope>
    <source>
        <strain evidence="9">JCM 14330</strain>
    </source>
</reference>
<dbReference type="SUPFAM" id="SSF51905">
    <property type="entry name" value="FAD/NAD(P)-binding domain"/>
    <property type="match status" value="1"/>
</dbReference>
<comment type="similarity">
    <text evidence="2 5">Belongs to the GMC oxidoreductase family.</text>
</comment>
<evidence type="ECO:0000256" key="1">
    <source>
        <dbReference type="ARBA" id="ARBA00001974"/>
    </source>
</evidence>
<evidence type="ECO:0000313" key="9">
    <source>
        <dbReference type="Proteomes" id="UP001501706"/>
    </source>
</evidence>
<gene>
    <name evidence="8" type="ORF">GCM10009097_46220</name>
</gene>
<organism evidence="8 9">
    <name type="scientific">Pigmentiphaga daeguensis</name>
    <dbReference type="NCBI Taxonomy" id="414049"/>
    <lineage>
        <taxon>Bacteria</taxon>
        <taxon>Pseudomonadati</taxon>
        <taxon>Pseudomonadota</taxon>
        <taxon>Betaproteobacteria</taxon>
        <taxon>Burkholderiales</taxon>
        <taxon>Alcaligenaceae</taxon>
        <taxon>Pigmentiphaga</taxon>
    </lineage>
</organism>
<dbReference type="RefSeq" id="WP_343928281.1">
    <property type="nucleotide sequence ID" value="NZ_BAAAEN010000022.1"/>
</dbReference>
<dbReference type="InterPro" id="IPR007867">
    <property type="entry name" value="GMC_OxRtase_C"/>
</dbReference>
<dbReference type="EMBL" id="BAAAEN010000022">
    <property type="protein sequence ID" value="GAA0523429.1"/>
    <property type="molecule type" value="Genomic_DNA"/>
</dbReference>
<dbReference type="Pfam" id="PF00732">
    <property type="entry name" value="GMC_oxred_N"/>
    <property type="match status" value="1"/>
</dbReference>
<feature type="domain" description="Glucose-methanol-choline oxidoreductase N-terminal" evidence="7">
    <location>
        <begin position="261"/>
        <end position="275"/>
    </location>
</feature>
<keyword evidence="3 5" id="KW-0285">Flavoprotein</keyword>
<dbReference type="PROSITE" id="PS00624">
    <property type="entry name" value="GMC_OXRED_2"/>
    <property type="match status" value="1"/>
</dbReference>
<comment type="cofactor">
    <cofactor evidence="1">
        <name>FAD</name>
        <dbReference type="ChEBI" id="CHEBI:57692"/>
    </cofactor>
</comment>
<dbReference type="Pfam" id="PF05199">
    <property type="entry name" value="GMC_oxred_C"/>
    <property type="match status" value="1"/>
</dbReference>